<feature type="transmembrane region" description="Helical" evidence="8">
    <location>
        <begin position="359"/>
        <end position="378"/>
    </location>
</feature>
<name>A0A6P8Y9C8_THRPL</name>
<keyword evidence="10" id="KW-1185">Reference proteome</keyword>
<feature type="region of interest" description="Disordered" evidence="7">
    <location>
        <begin position="513"/>
        <end position="533"/>
    </location>
</feature>
<evidence type="ECO:0000256" key="5">
    <source>
        <dbReference type="ARBA" id="ARBA00023136"/>
    </source>
</evidence>
<gene>
    <name evidence="11" type="primary">LOC117639072</name>
</gene>
<feature type="domain" description="Major facilitator superfamily (MFS) profile" evidence="9">
    <location>
        <begin position="74"/>
        <end position="504"/>
    </location>
</feature>
<dbReference type="InParanoid" id="A0A6P8Y9C8"/>
<comment type="similarity">
    <text evidence="6">Belongs to the major facilitator superfamily. Spinster (TC 2.A.1.49) family.</text>
</comment>
<dbReference type="KEGG" id="tpal:117639072"/>
<dbReference type="InterPro" id="IPR011701">
    <property type="entry name" value="MFS"/>
</dbReference>
<evidence type="ECO:0000256" key="2">
    <source>
        <dbReference type="ARBA" id="ARBA00022448"/>
    </source>
</evidence>
<evidence type="ECO:0000256" key="8">
    <source>
        <dbReference type="SAM" id="Phobius"/>
    </source>
</evidence>
<dbReference type="PANTHER" id="PTHR23505">
    <property type="entry name" value="SPINSTER"/>
    <property type="match status" value="1"/>
</dbReference>
<feature type="transmembrane region" description="Helical" evidence="8">
    <location>
        <begin position="112"/>
        <end position="132"/>
    </location>
</feature>
<dbReference type="InterPro" id="IPR020846">
    <property type="entry name" value="MFS_dom"/>
</dbReference>
<accession>A0A6P8Y9C8</accession>
<evidence type="ECO:0000256" key="4">
    <source>
        <dbReference type="ARBA" id="ARBA00022989"/>
    </source>
</evidence>
<feature type="transmembrane region" description="Helical" evidence="8">
    <location>
        <begin position="480"/>
        <end position="502"/>
    </location>
</feature>
<keyword evidence="4 8" id="KW-1133">Transmembrane helix</keyword>
<sequence length="533" mass="58324">MPAQRLVDRHSLKILNMESAGIPSNNSHQQLMSAVEDNDSGLESTAASSLVSIPGERSKMHVSCGGVTLGQWVTMAILCFVNLINYMDRYTIAGVLDDIKTAFDIDDDKAGLLQTAFVVSYMVFAPIFGYLGDRYNRKYIMAGGVLMWSLTTLAGSYMNSYGSFILFRLFVGIGEASYSTIAPTIISDMFVKEKRSHMLALFYFAIPIGSGLGYIVGAHMASSLGSWHWALRLTPALGIASVLLILCLLEEPVRGESEGTRVEASHNTWWEDLKLLFTNKSFMLSTAGFTCVAFVTGALAFFGPSFLILGFKLIPGDDSAKEDVSFKFGVVAMLSGLIGVPLGPFLSQLLRSRYSRIDPLICAAGLIISAPICFFAILSPTTNKTLCYALIFTAELFLNLNWSIVADILLYVVPPSRRSSAEAYQILFSHALGDASSPFLIGLVSNNLKKILNPDSFTIPTNTSVPVTSSDVVDFHSMQYALFITCFIEVLGGLFFLLNAIYIRRDKEEAEKEASCDALPEPTHFIANDPREK</sequence>
<feature type="transmembrane region" description="Helical" evidence="8">
    <location>
        <begin position="198"/>
        <end position="217"/>
    </location>
</feature>
<feature type="transmembrane region" description="Helical" evidence="8">
    <location>
        <begin position="328"/>
        <end position="347"/>
    </location>
</feature>
<feature type="transmembrane region" description="Helical" evidence="8">
    <location>
        <begin position="164"/>
        <end position="186"/>
    </location>
</feature>
<evidence type="ECO:0000313" key="10">
    <source>
        <dbReference type="Proteomes" id="UP000515158"/>
    </source>
</evidence>
<evidence type="ECO:0000259" key="9">
    <source>
        <dbReference type="PROSITE" id="PS50850"/>
    </source>
</evidence>
<reference evidence="11" key="1">
    <citation type="submission" date="2025-08" db="UniProtKB">
        <authorList>
            <consortium name="RefSeq"/>
        </authorList>
    </citation>
    <scope>IDENTIFICATION</scope>
    <source>
        <tissue evidence="11">Total insect</tissue>
    </source>
</reference>
<dbReference type="GO" id="GO:0016020">
    <property type="term" value="C:membrane"/>
    <property type="evidence" value="ECO:0007669"/>
    <property type="project" value="UniProtKB-SubCell"/>
</dbReference>
<organism evidence="11">
    <name type="scientific">Thrips palmi</name>
    <name type="common">Melon thrips</name>
    <dbReference type="NCBI Taxonomy" id="161013"/>
    <lineage>
        <taxon>Eukaryota</taxon>
        <taxon>Metazoa</taxon>
        <taxon>Ecdysozoa</taxon>
        <taxon>Arthropoda</taxon>
        <taxon>Hexapoda</taxon>
        <taxon>Insecta</taxon>
        <taxon>Pterygota</taxon>
        <taxon>Neoptera</taxon>
        <taxon>Paraneoptera</taxon>
        <taxon>Thysanoptera</taxon>
        <taxon>Terebrantia</taxon>
        <taxon>Thripoidea</taxon>
        <taxon>Thripidae</taxon>
        <taxon>Thrips</taxon>
    </lineage>
</organism>
<feature type="transmembrane region" description="Helical" evidence="8">
    <location>
        <begin position="424"/>
        <end position="444"/>
    </location>
</feature>
<proteinExistence type="inferred from homology"/>
<dbReference type="OrthoDB" id="6770063at2759"/>
<evidence type="ECO:0000256" key="3">
    <source>
        <dbReference type="ARBA" id="ARBA00022692"/>
    </source>
</evidence>
<comment type="subcellular location">
    <subcellularLocation>
        <location evidence="1">Membrane</location>
        <topology evidence="1">Multi-pass membrane protein</topology>
    </subcellularLocation>
</comment>
<dbReference type="InterPro" id="IPR044770">
    <property type="entry name" value="MFS_spinster-like"/>
</dbReference>
<dbReference type="RefSeq" id="XP_034230347.1">
    <property type="nucleotide sequence ID" value="XM_034374456.1"/>
</dbReference>
<dbReference type="FunCoup" id="A0A6P8Y9C8">
    <property type="interactions" value="783"/>
</dbReference>
<dbReference type="AlphaFoldDB" id="A0A6P8Y9C8"/>
<keyword evidence="3 8" id="KW-0812">Transmembrane</keyword>
<evidence type="ECO:0000256" key="7">
    <source>
        <dbReference type="SAM" id="MobiDB-lite"/>
    </source>
</evidence>
<keyword evidence="5 8" id="KW-0472">Membrane</keyword>
<dbReference type="GO" id="GO:0022857">
    <property type="term" value="F:transmembrane transporter activity"/>
    <property type="evidence" value="ECO:0007669"/>
    <property type="project" value="InterPro"/>
</dbReference>
<dbReference type="CTD" id="45380"/>
<evidence type="ECO:0000256" key="6">
    <source>
        <dbReference type="ARBA" id="ARBA00024338"/>
    </source>
</evidence>
<feature type="transmembrane region" description="Helical" evidence="8">
    <location>
        <begin position="390"/>
        <end position="412"/>
    </location>
</feature>
<evidence type="ECO:0000256" key="1">
    <source>
        <dbReference type="ARBA" id="ARBA00004141"/>
    </source>
</evidence>
<dbReference type="Pfam" id="PF07690">
    <property type="entry name" value="MFS_1"/>
    <property type="match status" value="1"/>
</dbReference>
<evidence type="ECO:0000313" key="11">
    <source>
        <dbReference type="RefSeq" id="XP_034230347.1"/>
    </source>
</evidence>
<dbReference type="PANTHER" id="PTHR23505:SF79">
    <property type="entry name" value="PROTEIN SPINSTER"/>
    <property type="match status" value="1"/>
</dbReference>
<protein>
    <submittedName>
        <fullName evidence="11">Protein spinster isoform X1</fullName>
    </submittedName>
</protein>
<keyword evidence="2" id="KW-0813">Transport</keyword>
<feature type="transmembrane region" description="Helical" evidence="8">
    <location>
        <begin position="62"/>
        <end position="84"/>
    </location>
</feature>
<feature type="transmembrane region" description="Helical" evidence="8">
    <location>
        <begin position="139"/>
        <end position="158"/>
    </location>
</feature>
<dbReference type="CDD" id="cd17328">
    <property type="entry name" value="MFS_spinster_like"/>
    <property type="match status" value="1"/>
</dbReference>
<dbReference type="Proteomes" id="UP000515158">
    <property type="component" value="Unplaced"/>
</dbReference>
<feature type="transmembrane region" description="Helical" evidence="8">
    <location>
        <begin position="229"/>
        <end position="249"/>
    </location>
</feature>
<dbReference type="PROSITE" id="PS50850">
    <property type="entry name" value="MFS"/>
    <property type="match status" value="1"/>
</dbReference>
<dbReference type="Gene3D" id="1.20.1250.20">
    <property type="entry name" value="MFS general substrate transporter like domains"/>
    <property type="match status" value="1"/>
</dbReference>
<dbReference type="SUPFAM" id="SSF103473">
    <property type="entry name" value="MFS general substrate transporter"/>
    <property type="match status" value="1"/>
</dbReference>
<dbReference type="GeneID" id="117639072"/>
<dbReference type="InterPro" id="IPR036259">
    <property type="entry name" value="MFS_trans_sf"/>
</dbReference>
<feature type="transmembrane region" description="Helical" evidence="8">
    <location>
        <begin position="282"/>
        <end position="308"/>
    </location>
</feature>